<dbReference type="EMBL" id="JADQDC010000002">
    <property type="protein sequence ID" value="MBF9150253.1"/>
    <property type="molecule type" value="Genomic_DNA"/>
</dbReference>
<keyword evidence="1" id="KW-0285">Flavoprotein</keyword>
<evidence type="ECO:0000256" key="1">
    <source>
        <dbReference type="ARBA" id="ARBA00022630"/>
    </source>
</evidence>
<dbReference type="InterPro" id="IPR029039">
    <property type="entry name" value="Flavoprotein-like_sf"/>
</dbReference>
<protein>
    <submittedName>
        <fullName evidence="4">Flavodoxin family protein</fullName>
    </submittedName>
</protein>
<dbReference type="Proteomes" id="UP000600799">
    <property type="component" value="Unassembled WGS sequence"/>
</dbReference>
<dbReference type="RefSeq" id="WP_196274607.1">
    <property type="nucleotide sequence ID" value="NZ_JADQDC010000002.1"/>
</dbReference>
<sequence length="167" mass="17547">MAVESSDAALLIVWHSRTGASRAMATAAAEGAQAAGECRLVEAAEAGPEHLLSASGYLFCCPENLGTVTGEMKAFLDQCYYPLLGRIEGRAYGTMIAAGSDGTGATRQIDRIAAGWRLRRVTEPMIVCTQAQTPEEILSEKTLSSQVLQDCHNLGQALAAGLALGVF</sequence>
<reference evidence="4 5" key="1">
    <citation type="submission" date="2020-11" db="EMBL/GenBank/DDBJ databases">
        <title>The genome sequence of Novosphingobium sp. 1Y9A.</title>
        <authorList>
            <person name="Liu Y."/>
        </authorList>
    </citation>
    <scope>NUCLEOTIDE SEQUENCE [LARGE SCALE GENOMIC DNA]</scope>
    <source>
        <strain evidence="4 5">1Y9A</strain>
    </source>
</reference>
<dbReference type="SUPFAM" id="SSF52218">
    <property type="entry name" value="Flavoproteins"/>
    <property type="match status" value="1"/>
</dbReference>
<evidence type="ECO:0000259" key="3">
    <source>
        <dbReference type="PROSITE" id="PS50902"/>
    </source>
</evidence>
<accession>A0ABS0HDQ0</accession>
<proteinExistence type="predicted"/>
<keyword evidence="2" id="KW-0288">FMN</keyword>
<dbReference type="Gene3D" id="3.40.50.360">
    <property type="match status" value="1"/>
</dbReference>
<organism evidence="4 5">
    <name type="scientific">Novosphingobium jiangmenense</name>
    <dbReference type="NCBI Taxonomy" id="2791981"/>
    <lineage>
        <taxon>Bacteria</taxon>
        <taxon>Pseudomonadati</taxon>
        <taxon>Pseudomonadota</taxon>
        <taxon>Alphaproteobacteria</taxon>
        <taxon>Sphingomonadales</taxon>
        <taxon>Sphingomonadaceae</taxon>
        <taxon>Novosphingobium</taxon>
    </lineage>
</organism>
<name>A0ABS0HDQ0_9SPHN</name>
<evidence type="ECO:0000313" key="4">
    <source>
        <dbReference type="EMBL" id="MBF9150253.1"/>
    </source>
</evidence>
<dbReference type="InterPro" id="IPR008254">
    <property type="entry name" value="Flavodoxin/NO_synth"/>
</dbReference>
<feature type="domain" description="Flavodoxin-like" evidence="3">
    <location>
        <begin position="10"/>
        <end position="167"/>
    </location>
</feature>
<evidence type="ECO:0000313" key="5">
    <source>
        <dbReference type="Proteomes" id="UP000600799"/>
    </source>
</evidence>
<evidence type="ECO:0000256" key="2">
    <source>
        <dbReference type="ARBA" id="ARBA00022643"/>
    </source>
</evidence>
<gene>
    <name evidence="4" type="ORF">I2488_04495</name>
</gene>
<keyword evidence="5" id="KW-1185">Reference proteome</keyword>
<dbReference type="PROSITE" id="PS50902">
    <property type="entry name" value="FLAVODOXIN_LIKE"/>
    <property type="match status" value="1"/>
</dbReference>
<comment type="caution">
    <text evidence="4">The sequence shown here is derived from an EMBL/GenBank/DDBJ whole genome shotgun (WGS) entry which is preliminary data.</text>
</comment>